<dbReference type="Pfam" id="PF20143">
    <property type="entry name" value="NAD_kinase_C"/>
    <property type="match status" value="1"/>
</dbReference>
<comment type="similarity">
    <text evidence="1">Belongs to the NAD kinase family.</text>
</comment>
<dbReference type="Proteomes" id="UP000242877">
    <property type="component" value="Unassembled WGS sequence"/>
</dbReference>
<accession>A0A168C9K2</accession>
<evidence type="ECO:0000256" key="1">
    <source>
        <dbReference type="ARBA" id="ARBA00010995"/>
    </source>
</evidence>
<evidence type="ECO:0000256" key="4">
    <source>
        <dbReference type="ARBA" id="ARBA00022777"/>
    </source>
</evidence>
<evidence type="ECO:0000256" key="7">
    <source>
        <dbReference type="ARBA" id="ARBA00023027"/>
    </source>
</evidence>
<name>A0A168C9K2_9EURO</name>
<evidence type="ECO:0000256" key="2">
    <source>
        <dbReference type="ARBA" id="ARBA00022679"/>
    </source>
</evidence>
<evidence type="ECO:0000313" key="8">
    <source>
        <dbReference type="EMBL" id="KZZ96321.1"/>
    </source>
</evidence>
<dbReference type="Gene3D" id="3.40.50.10330">
    <property type="entry name" value="Probable inorganic polyphosphate/atp-NAD kinase, domain 1"/>
    <property type="match status" value="1"/>
</dbReference>
<dbReference type="AlphaFoldDB" id="A0A168C9K2"/>
<dbReference type="EMBL" id="AZGZ01000003">
    <property type="protein sequence ID" value="KZZ96321.1"/>
    <property type="molecule type" value="Genomic_DNA"/>
</dbReference>
<dbReference type="FunFam" id="2.60.200.30:FF:000009">
    <property type="entry name" value="Poly(P)/ATP NAD kinase"/>
    <property type="match status" value="1"/>
</dbReference>
<sequence>MASAVSRRWTYLPRASSLSCLGRTIAQSRRAFCASTSRRRIEDMRKLPDAIIAEYEDRSCISGDCETDLDTDLLSLRWHARGKERRKPRNILLVHKQFAPKVTTALVEVVKHIKETYPDTNIVLERETAQSLHGHFPFDIYTNVGNSDISHGAKGFGADGQNDELSHHEPLAILPEKIDLAVTLGGDGTVLRASSFFAETRRVPPFISFGMGTLGFLGEWDFKDYRRALKGAMHGSNGTVSADEDIQILVRRRIRIKVFDKNGDQKYILRDGMRTSGTSQMDMEKQMDHGDDDAGVVHAMNEVVLHRGNQPHLAILEVSIGTRFLTEAVADGMIAATPTGSTAYSLSAGGSIVHPLVPALLLTPICARSLSFRPLVLPLTSSSIRGKKKGKQNAGITMRLSEKNRGKEIPVSIDGVTMARGLSVGMSVEVSGEDISLTTDGILTGGIPCVMRGVKEERAGDGWVEELNGLLKFNYPFGREMKVGEMEIESQGHFGIPE</sequence>
<keyword evidence="7" id="KW-0520">NAD</keyword>
<organism evidence="8 9">
    <name type="scientific">Ascosphaera apis ARSEF 7405</name>
    <dbReference type="NCBI Taxonomy" id="392613"/>
    <lineage>
        <taxon>Eukaryota</taxon>
        <taxon>Fungi</taxon>
        <taxon>Dikarya</taxon>
        <taxon>Ascomycota</taxon>
        <taxon>Pezizomycotina</taxon>
        <taxon>Eurotiomycetes</taxon>
        <taxon>Eurotiomycetidae</taxon>
        <taxon>Onygenales</taxon>
        <taxon>Ascosphaeraceae</taxon>
        <taxon>Ascosphaera</taxon>
    </lineage>
</organism>
<dbReference type="InterPro" id="IPR016064">
    <property type="entry name" value="NAD/diacylglycerol_kinase_sf"/>
</dbReference>
<dbReference type="Pfam" id="PF01513">
    <property type="entry name" value="NAD_kinase"/>
    <property type="match status" value="1"/>
</dbReference>
<evidence type="ECO:0000256" key="5">
    <source>
        <dbReference type="ARBA" id="ARBA00022840"/>
    </source>
</evidence>
<keyword evidence="9" id="KW-1185">Reference proteome</keyword>
<dbReference type="GO" id="GO:0005524">
    <property type="term" value="F:ATP binding"/>
    <property type="evidence" value="ECO:0007669"/>
    <property type="project" value="UniProtKB-KW"/>
</dbReference>
<dbReference type="GO" id="GO:0006741">
    <property type="term" value="P:NADP+ biosynthetic process"/>
    <property type="evidence" value="ECO:0007669"/>
    <property type="project" value="InterPro"/>
</dbReference>
<keyword evidence="5" id="KW-0067">ATP-binding</keyword>
<evidence type="ECO:0000313" key="9">
    <source>
        <dbReference type="Proteomes" id="UP000242877"/>
    </source>
</evidence>
<keyword evidence="2" id="KW-0808">Transferase</keyword>
<keyword evidence="4 8" id="KW-0418">Kinase</keyword>
<comment type="caution">
    <text evidence="8">The sequence shown here is derived from an EMBL/GenBank/DDBJ whole genome shotgun (WGS) entry which is preliminary data.</text>
</comment>
<dbReference type="VEuPathDB" id="FungiDB:AAP_01094"/>
<dbReference type="PANTHER" id="PTHR20275:SF26">
    <property type="entry name" value="NADH KINASE POS5, MITOCHONDRIAL"/>
    <property type="match status" value="1"/>
</dbReference>
<dbReference type="Gene3D" id="2.60.200.30">
    <property type="entry name" value="Probable inorganic polyphosphate/atp-NAD kinase, domain 2"/>
    <property type="match status" value="1"/>
</dbReference>
<dbReference type="HAMAP" id="MF_00361">
    <property type="entry name" value="NAD_kinase"/>
    <property type="match status" value="1"/>
</dbReference>
<keyword evidence="6" id="KW-0521">NADP</keyword>
<dbReference type="OrthoDB" id="24581at2759"/>
<proteinExistence type="inferred from homology"/>
<dbReference type="GO" id="GO:0019674">
    <property type="term" value="P:NAD+ metabolic process"/>
    <property type="evidence" value="ECO:0007669"/>
    <property type="project" value="InterPro"/>
</dbReference>
<reference evidence="8 9" key="1">
    <citation type="journal article" date="2016" name="Genome Biol. Evol.">
        <title>Divergent and convergent evolution of fungal pathogenicity.</title>
        <authorList>
            <person name="Shang Y."/>
            <person name="Xiao G."/>
            <person name="Zheng P."/>
            <person name="Cen K."/>
            <person name="Zhan S."/>
            <person name="Wang C."/>
        </authorList>
    </citation>
    <scope>NUCLEOTIDE SEQUENCE [LARGE SCALE GENOMIC DNA]</scope>
    <source>
        <strain evidence="8 9">ARSEF 7405</strain>
    </source>
</reference>
<dbReference type="GO" id="GO:0003951">
    <property type="term" value="F:NAD+ kinase activity"/>
    <property type="evidence" value="ECO:0007669"/>
    <property type="project" value="InterPro"/>
</dbReference>
<dbReference type="PANTHER" id="PTHR20275">
    <property type="entry name" value="NAD KINASE"/>
    <property type="match status" value="1"/>
</dbReference>
<dbReference type="InterPro" id="IPR017437">
    <property type="entry name" value="ATP-NAD_kinase_PpnK-typ_C"/>
</dbReference>
<keyword evidence="3" id="KW-0547">Nucleotide-binding</keyword>
<protein>
    <submittedName>
        <fullName evidence="8">ATP-NAD kinase family protein</fullName>
    </submittedName>
</protein>
<dbReference type="InterPro" id="IPR017438">
    <property type="entry name" value="ATP-NAD_kinase_N"/>
</dbReference>
<dbReference type="InterPro" id="IPR002504">
    <property type="entry name" value="NADK"/>
</dbReference>
<dbReference type="SUPFAM" id="SSF111331">
    <property type="entry name" value="NAD kinase/diacylglycerol kinase-like"/>
    <property type="match status" value="1"/>
</dbReference>
<evidence type="ECO:0000256" key="6">
    <source>
        <dbReference type="ARBA" id="ARBA00022857"/>
    </source>
</evidence>
<gene>
    <name evidence="8" type="ORF">AAP_01094</name>
</gene>
<evidence type="ECO:0000256" key="3">
    <source>
        <dbReference type="ARBA" id="ARBA00022741"/>
    </source>
</evidence>